<dbReference type="InterPro" id="IPR047114">
    <property type="entry name" value="YciF"/>
</dbReference>
<evidence type="ECO:0000313" key="1">
    <source>
        <dbReference type="EMBL" id="RRB09361.1"/>
    </source>
</evidence>
<sequence>MKTMQEFMAHTIQDLYSAETQALEAMSQLVELAQSDQLRQAIQVHQRETEQHVKRLEVIARQMGIEPDGETCLAMEGLIEEAQDLLAQLEEPELADAAIIGAAQKMEHYEIASYGTARTLAQQAGLTQVADLLQTTLKEEKATDEKLTYIATNSVNQKAVQS</sequence>
<dbReference type="PANTHER" id="PTHR30565:SF9">
    <property type="entry name" value="PROTEIN YCIF"/>
    <property type="match status" value="1"/>
</dbReference>
<dbReference type="RefSeq" id="WP_124868844.1">
    <property type="nucleotide sequence ID" value="NZ_RQJO01000004.1"/>
</dbReference>
<proteinExistence type="predicted"/>
<dbReference type="CDD" id="cd07909">
    <property type="entry name" value="YciF"/>
    <property type="match status" value="1"/>
</dbReference>
<evidence type="ECO:0000313" key="2">
    <source>
        <dbReference type="Proteomes" id="UP000271925"/>
    </source>
</evidence>
<dbReference type="PANTHER" id="PTHR30565">
    <property type="entry name" value="PROTEIN YCIF"/>
    <property type="match status" value="1"/>
</dbReference>
<dbReference type="SUPFAM" id="SSF47240">
    <property type="entry name" value="Ferritin-like"/>
    <property type="match status" value="1"/>
</dbReference>
<keyword evidence="2" id="KW-1185">Reference proteome</keyword>
<dbReference type="Gene3D" id="1.20.1260.10">
    <property type="match status" value="1"/>
</dbReference>
<protein>
    <submittedName>
        <fullName evidence="1">Ferritin-like domain-containing protein</fullName>
    </submittedName>
</protein>
<dbReference type="InterPro" id="IPR009078">
    <property type="entry name" value="Ferritin-like_SF"/>
</dbReference>
<organism evidence="1 2">
    <name type="scientific">Larkinella rosea</name>
    <dbReference type="NCBI Taxonomy" id="2025312"/>
    <lineage>
        <taxon>Bacteria</taxon>
        <taxon>Pseudomonadati</taxon>
        <taxon>Bacteroidota</taxon>
        <taxon>Cytophagia</taxon>
        <taxon>Cytophagales</taxon>
        <taxon>Spirosomataceae</taxon>
        <taxon>Larkinella</taxon>
    </lineage>
</organism>
<comment type="caution">
    <text evidence="1">The sequence shown here is derived from an EMBL/GenBank/DDBJ whole genome shotgun (WGS) entry which is preliminary data.</text>
</comment>
<dbReference type="Proteomes" id="UP000271925">
    <property type="component" value="Unassembled WGS sequence"/>
</dbReference>
<accession>A0A3P1C7S3</accession>
<dbReference type="OrthoDB" id="9795056at2"/>
<gene>
    <name evidence="1" type="ORF">EHT25_00170</name>
</gene>
<dbReference type="AlphaFoldDB" id="A0A3P1C7S3"/>
<dbReference type="Pfam" id="PF05974">
    <property type="entry name" value="DUF892"/>
    <property type="match status" value="1"/>
</dbReference>
<reference evidence="1 2" key="1">
    <citation type="submission" date="2018-11" db="EMBL/GenBank/DDBJ databases">
        <authorList>
            <person name="Zhou Z."/>
            <person name="Wang G."/>
        </authorList>
    </citation>
    <scope>NUCLEOTIDE SEQUENCE [LARGE SCALE GENOMIC DNA]</scope>
    <source>
        <strain evidence="1 2">KCTC52004</strain>
    </source>
</reference>
<dbReference type="InterPro" id="IPR012347">
    <property type="entry name" value="Ferritin-like"/>
</dbReference>
<name>A0A3P1C7S3_9BACT</name>
<dbReference type="InterPro" id="IPR010287">
    <property type="entry name" value="DUF892_YciF-like"/>
</dbReference>
<dbReference type="EMBL" id="RQJO01000004">
    <property type="protein sequence ID" value="RRB09361.1"/>
    <property type="molecule type" value="Genomic_DNA"/>
</dbReference>